<name>A0A370TE51_9HELO</name>
<reference evidence="2 3" key="1">
    <citation type="journal article" date="2018" name="IMA Fungus">
        <title>IMA Genome-F 9: Draft genome sequence of Annulohypoxylon stygium, Aspergillus mulundensis, Berkeleyomyces basicola (syn. Thielaviopsis basicola), Ceratocystis smalleyi, two Cercospora beticola strains, Coleophoma cylindrospora, Fusarium fracticaudum, Phialophora cf. hyalina, and Morchella septimelata.</title>
        <authorList>
            <person name="Wingfield B.D."/>
            <person name="Bills G.F."/>
            <person name="Dong Y."/>
            <person name="Huang W."/>
            <person name="Nel W.J."/>
            <person name="Swalarsk-Parry B.S."/>
            <person name="Vaghefi N."/>
            <person name="Wilken P.M."/>
            <person name="An Z."/>
            <person name="de Beer Z.W."/>
            <person name="De Vos L."/>
            <person name="Chen L."/>
            <person name="Duong T.A."/>
            <person name="Gao Y."/>
            <person name="Hammerbacher A."/>
            <person name="Kikkert J.R."/>
            <person name="Li Y."/>
            <person name="Li H."/>
            <person name="Li K."/>
            <person name="Li Q."/>
            <person name="Liu X."/>
            <person name="Ma X."/>
            <person name="Naidoo K."/>
            <person name="Pethybridge S.J."/>
            <person name="Sun J."/>
            <person name="Steenkamp E.T."/>
            <person name="van der Nest M.A."/>
            <person name="van Wyk S."/>
            <person name="Wingfield M.J."/>
            <person name="Xiong C."/>
            <person name="Yue Q."/>
            <person name="Zhang X."/>
        </authorList>
    </citation>
    <scope>NUCLEOTIDE SEQUENCE [LARGE SCALE GENOMIC DNA]</scope>
    <source>
        <strain evidence="2 3">BP 5553</strain>
    </source>
</reference>
<dbReference type="Pfam" id="PF01498">
    <property type="entry name" value="HTH_Tnp_Tc3_2"/>
    <property type="match status" value="1"/>
</dbReference>
<dbReference type="RefSeq" id="XP_031866456.1">
    <property type="nucleotide sequence ID" value="XM_032017025.1"/>
</dbReference>
<keyword evidence="3" id="KW-1185">Reference proteome</keyword>
<accession>A0A370TE51</accession>
<dbReference type="GO" id="GO:0003677">
    <property type="term" value="F:DNA binding"/>
    <property type="evidence" value="ECO:0007669"/>
    <property type="project" value="InterPro"/>
</dbReference>
<feature type="domain" description="Transposase Tc1-like" evidence="1">
    <location>
        <begin position="52"/>
        <end position="95"/>
    </location>
</feature>
<dbReference type="Proteomes" id="UP000254866">
    <property type="component" value="Unassembled WGS sequence"/>
</dbReference>
<proteinExistence type="predicted"/>
<organism evidence="2 3">
    <name type="scientific">Venustampulla echinocandica</name>
    <dbReference type="NCBI Taxonomy" id="2656787"/>
    <lineage>
        <taxon>Eukaryota</taxon>
        <taxon>Fungi</taxon>
        <taxon>Dikarya</taxon>
        <taxon>Ascomycota</taxon>
        <taxon>Pezizomycotina</taxon>
        <taxon>Leotiomycetes</taxon>
        <taxon>Helotiales</taxon>
        <taxon>Pleuroascaceae</taxon>
        <taxon>Venustampulla</taxon>
    </lineage>
</organism>
<dbReference type="AlphaFoldDB" id="A0A370TE51"/>
<evidence type="ECO:0000313" key="2">
    <source>
        <dbReference type="EMBL" id="RDL32963.1"/>
    </source>
</evidence>
<protein>
    <recommendedName>
        <fullName evidence="1">Transposase Tc1-like domain-containing protein</fullName>
    </recommendedName>
</protein>
<comment type="caution">
    <text evidence="2">The sequence shown here is derived from an EMBL/GenBank/DDBJ whole genome shotgun (WGS) entry which is preliminary data.</text>
</comment>
<evidence type="ECO:0000259" key="1">
    <source>
        <dbReference type="Pfam" id="PF01498"/>
    </source>
</evidence>
<dbReference type="InterPro" id="IPR002492">
    <property type="entry name" value="Transposase_Tc1-like"/>
</dbReference>
<dbReference type="GO" id="GO:0015074">
    <property type="term" value="P:DNA integration"/>
    <property type="evidence" value="ECO:0007669"/>
    <property type="project" value="InterPro"/>
</dbReference>
<dbReference type="GO" id="GO:0006313">
    <property type="term" value="P:DNA transposition"/>
    <property type="evidence" value="ECO:0007669"/>
    <property type="project" value="InterPro"/>
</dbReference>
<evidence type="ECO:0000313" key="3">
    <source>
        <dbReference type="Proteomes" id="UP000254866"/>
    </source>
</evidence>
<sequence>MPSTPEMPSTPLPQLRFTLTDIVTLLPINRLPNPYFAERDQRVRARCFQNARISVFAIRSTLRRTGYKYYVALRKPPVNEKNRQLRFIFALENVNWTDD</sequence>
<gene>
    <name evidence="2" type="ORF">BP5553_08402</name>
</gene>
<dbReference type="GeneID" id="43601251"/>
<dbReference type="EMBL" id="NPIC01000009">
    <property type="protein sequence ID" value="RDL32963.1"/>
    <property type="molecule type" value="Genomic_DNA"/>
</dbReference>
<dbReference type="OrthoDB" id="4843223at2759"/>